<dbReference type="GO" id="GO:0005737">
    <property type="term" value="C:cytoplasm"/>
    <property type="evidence" value="ECO:0007669"/>
    <property type="project" value="TreeGrafter"/>
</dbReference>
<feature type="signal peptide" evidence="2">
    <location>
        <begin position="1"/>
        <end position="24"/>
    </location>
</feature>
<dbReference type="InterPro" id="IPR006076">
    <property type="entry name" value="FAD-dep_OxRdtase"/>
</dbReference>
<dbReference type="SUPFAM" id="SSF51905">
    <property type="entry name" value="FAD/NAD(P)-binding domain"/>
    <property type="match status" value="1"/>
</dbReference>
<feature type="domain" description="FAD dependent oxidoreductase" evidence="3">
    <location>
        <begin position="88"/>
        <end position="441"/>
    </location>
</feature>
<dbReference type="PANTHER" id="PTHR13847">
    <property type="entry name" value="SARCOSINE DEHYDROGENASE-RELATED"/>
    <property type="match status" value="1"/>
</dbReference>
<keyword evidence="2" id="KW-0732">Signal</keyword>
<evidence type="ECO:0000313" key="4">
    <source>
        <dbReference type="EMBL" id="GBG30403.1"/>
    </source>
</evidence>
<evidence type="ECO:0000313" key="5">
    <source>
        <dbReference type="Proteomes" id="UP000241890"/>
    </source>
</evidence>
<feature type="region of interest" description="Disordered" evidence="1">
    <location>
        <begin position="44"/>
        <end position="78"/>
    </location>
</feature>
<dbReference type="AlphaFoldDB" id="A0A2R5GP48"/>
<feature type="compositionally biased region" description="Polar residues" evidence="1">
    <location>
        <begin position="276"/>
        <end position="294"/>
    </location>
</feature>
<evidence type="ECO:0000259" key="3">
    <source>
        <dbReference type="Pfam" id="PF01266"/>
    </source>
</evidence>
<gene>
    <name evidence="4" type="ORF">FCC1311_066222</name>
</gene>
<keyword evidence="5" id="KW-1185">Reference proteome</keyword>
<proteinExistence type="predicted"/>
<dbReference type="Gene3D" id="3.50.50.60">
    <property type="entry name" value="FAD/NAD(P)-binding domain"/>
    <property type="match status" value="2"/>
</dbReference>
<dbReference type="Proteomes" id="UP000241890">
    <property type="component" value="Unassembled WGS sequence"/>
</dbReference>
<dbReference type="Pfam" id="PF01266">
    <property type="entry name" value="DAO"/>
    <property type="match status" value="1"/>
</dbReference>
<feature type="region of interest" description="Disordered" evidence="1">
    <location>
        <begin position="275"/>
        <end position="299"/>
    </location>
</feature>
<evidence type="ECO:0000256" key="1">
    <source>
        <dbReference type="SAM" id="MobiDB-lite"/>
    </source>
</evidence>
<evidence type="ECO:0000256" key="2">
    <source>
        <dbReference type="SAM" id="SignalP"/>
    </source>
</evidence>
<dbReference type="InterPro" id="IPR036188">
    <property type="entry name" value="FAD/NAD-bd_sf"/>
</dbReference>
<feature type="compositionally biased region" description="Low complexity" evidence="1">
    <location>
        <begin position="57"/>
        <end position="78"/>
    </location>
</feature>
<accession>A0A2R5GP48</accession>
<dbReference type="OrthoDB" id="498204at2759"/>
<name>A0A2R5GP48_9STRA</name>
<reference evidence="4 5" key="1">
    <citation type="submission" date="2017-12" db="EMBL/GenBank/DDBJ databases">
        <title>Sequencing, de novo assembly and annotation of complete genome of a new Thraustochytrid species, strain FCC1311.</title>
        <authorList>
            <person name="Sedici K."/>
            <person name="Godart F."/>
            <person name="Aiese Cigliano R."/>
            <person name="Sanseverino W."/>
            <person name="Barakat M."/>
            <person name="Ortet P."/>
            <person name="Marechal E."/>
            <person name="Cagnac O."/>
            <person name="Amato A."/>
        </authorList>
    </citation>
    <scope>NUCLEOTIDE SEQUENCE [LARGE SCALE GENOMIC DNA]</scope>
</reference>
<comment type="caution">
    <text evidence="4">The sequence shown here is derived from an EMBL/GenBank/DDBJ whole genome shotgun (WGS) entry which is preliminary data.</text>
</comment>
<dbReference type="Gene3D" id="3.30.9.10">
    <property type="entry name" value="D-Amino Acid Oxidase, subunit A, domain 2"/>
    <property type="match status" value="2"/>
</dbReference>
<protein>
    <submittedName>
        <fullName evidence="4">Sarcosine dehydrogenase, mitochondrial</fullName>
    </submittedName>
</protein>
<feature type="chain" id="PRO_5015344655" evidence="2">
    <location>
        <begin position="25"/>
        <end position="447"/>
    </location>
</feature>
<sequence>MWRRVSRGGAALAAVSAVAVVASAKYHSPEVRWDEVIARASVKRDEPADSLARSDNTASAEKSSSSAPAPLSLTSSTAPANETIETEVVVLGAGIAGAAMAYHLGKIMRNGETPSQGHPVVLLDRGFVGAEASGLSAGTIYCGGRGLFVDIQRGTSQIIKELQNEGFDCAYVQSGALTLACNEEEASFLVEEVKEAGRDAEMILLSSHDEVVAVEPALAGGNACAAIHTPKSGYVDPAICTHAFADAASANNVEVIIHEGAEVISIDRIPSVAPIPQNSNDSSPVNSATITTKTKNNKPGYELRTKNGLTVRCEKLVLCPGAWSAKVGAFLGISIPVGPVKGQIWVTEETPGDFLQQVIYLAESQLAFRHEFRKDGPRGDLPKYTTHDRDRKQFIRHAYGRRLHDGRVLFGGDRIPCSDPDDAAEIYAIEEDTVQKNREHVYDAIQS</sequence>
<dbReference type="EMBL" id="BEYU01000076">
    <property type="protein sequence ID" value="GBG30403.1"/>
    <property type="molecule type" value="Genomic_DNA"/>
</dbReference>
<dbReference type="InParanoid" id="A0A2R5GP48"/>
<organism evidence="4 5">
    <name type="scientific">Hondaea fermentalgiana</name>
    <dbReference type="NCBI Taxonomy" id="2315210"/>
    <lineage>
        <taxon>Eukaryota</taxon>
        <taxon>Sar</taxon>
        <taxon>Stramenopiles</taxon>
        <taxon>Bigyra</taxon>
        <taxon>Labyrinthulomycetes</taxon>
        <taxon>Thraustochytrida</taxon>
        <taxon>Thraustochytriidae</taxon>
        <taxon>Hondaea</taxon>
    </lineage>
</organism>